<dbReference type="EMBL" id="MU854202">
    <property type="protein sequence ID" value="KAK3933469.1"/>
    <property type="molecule type" value="Genomic_DNA"/>
</dbReference>
<reference evidence="2" key="1">
    <citation type="journal article" date="2023" name="Mol. Phylogenet. Evol.">
        <title>Genome-scale phylogeny and comparative genomics of the fungal order Sordariales.</title>
        <authorList>
            <person name="Hensen N."/>
            <person name="Bonometti L."/>
            <person name="Westerberg I."/>
            <person name="Brannstrom I.O."/>
            <person name="Guillou S."/>
            <person name="Cros-Aarteil S."/>
            <person name="Calhoun S."/>
            <person name="Haridas S."/>
            <person name="Kuo A."/>
            <person name="Mondo S."/>
            <person name="Pangilinan J."/>
            <person name="Riley R."/>
            <person name="LaButti K."/>
            <person name="Andreopoulos B."/>
            <person name="Lipzen A."/>
            <person name="Chen C."/>
            <person name="Yan M."/>
            <person name="Daum C."/>
            <person name="Ng V."/>
            <person name="Clum A."/>
            <person name="Steindorff A."/>
            <person name="Ohm R.A."/>
            <person name="Martin F."/>
            <person name="Silar P."/>
            <person name="Natvig D.O."/>
            <person name="Lalanne C."/>
            <person name="Gautier V."/>
            <person name="Ament-Velasquez S.L."/>
            <person name="Kruys A."/>
            <person name="Hutchinson M.I."/>
            <person name="Powell A.J."/>
            <person name="Barry K."/>
            <person name="Miller A.N."/>
            <person name="Grigoriev I.V."/>
            <person name="Debuchy R."/>
            <person name="Gladieux P."/>
            <person name="Hiltunen Thoren M."/>
            <person name="Johannesson H."/>
        </authorList>
    </citation>
    <scope>NUCLEOTIDE SEQUENCE [LARGE SCALE GENOMIC DNA]</scope>
    <source>
        <strain evidence="2">CBS 340.73</strain>
    </source>
</reference>
<dbReference type="Proteomes" id="UP001303473">
    <property type="component" value="Unassembled WGS sequence"/>
</dbReference>
<keyword evidence="2" id="KW-1185">Reference proteome</keyword>
<gene>
    <name evidence="1" type="ORF">QBC46DRAFT_434850</name>
</gene>
<proteinExistence type="predicted"/>
<name>A0AAN6RY65_9PEZI</name>
<dbReference type="AlphaFoldDB" id="A0AAN6RY65"/>
<evidence type="ECO:0000313" key="1">
    <source>
        <dbReference type="EMBL" id="KAK3933469.1"/>
    </source>
</evidence>
<protein>
    <submittedName>
        <fullName evidence="1">Uncharacterized protein</fullName>
    </submittedName>
</protein>
<organism evidence="1 2">
    <name type="scientific">Diplogelasinospora grovesii</name>
    <dbReference type="NCBI Taxonomy" id="303347"/>
    <lineage>
        <taxon>Eukaryota</taxon>
        <taxon>Fungi</taxon>
        <taxon>Dikarya</taxon>
        <taxon>Ascomycota</taxon>
        <taxon>Pezizomycotina</taxon>
        <taxon>Sordariomycetes</taxon>
        <taxon>Sordariomycetidae</taxon>
        <taxon>Sordariales</taxon>
        <taxon>Diplogelasinosporaceae</taxon>
        <taxon>Diplogelasinospora</taxon>
    </lineage>
</organism>
<accession>A0AAN6RY65</accession>
<sequence length="130" mass="14132">MFDVKFNTAGSLQRCSDLLISLPEYQDAFNATGLATVISKFGRIIISETGNLLDLPVPGETLTLVVNSPDNPQLDQFLETAARTLDLLLSEFYKPHQNAAAIRGTVSTQSYSLVISSPRTGGQDLEVCRL</sequence>
<evidence type="ECO:0000313" key="2">
    <source>
        <dbReference type="Proteomes" id="UP001303473"/>
    </source>
</evidence>
<comment type="caution">
    <text evidence="1">The sequence shown here is derived from an EMBL/GenBank/DDBJ whole genome shotgun (WGS) entry which is preliminary data.</text>
</comment>